<feature type="domain" description="WRKY" evidence="11">
    <location>
        <begin position="236"/>
        <end position="293"/>
    </location>
</feature>
<keyword evidence="6" id="KW-0238">DNA-binding</keyword>
<dbReference type="GO" id="GO:0003700">
    <property type="term" value="F:DNA-binding transcription factor activity"/>
    <property type="evidence" value="ECO:0007669"/>
    <property type="project" value="InterPro"/>
</dbReference>
<comment type="similarity">
    <text evidence="9">Belongs to the WRKY group I family.</text>
</comment>
<keyword evidence="4" id="KW-0862">Zinc</keyword>
<keyword evidence="2" id="KW-0479">Metal-binding</keyword>
<dbReference type="OrthoDB" id="2021103at2759"/>
<feature type="compositionally biased region" description="Polar residues" evidence="10">
    <location>
        <begin position="84"/>
        <end position="95"/>
    </location>
</feature>
<evidence type="ECO:0000256" key="10">
    <source>
        <dbReference type="SAM" id="MobiDB-lite"/>
    </source>
</evidence>
<dbReference type="GO" id="GO:0043565">
    <property type="term" value="F:sequence-specific DNA binding"/>
    <property type="evidence" value="ECO:0007669"/>
    <property type="project" value="InterPro"/>
</dbReference>
<dbReference type="InterPro" id="IPR044810">
    <property type="entry name" value="WRKY_plant"/>
</dbReference>
<dbReference type="FunFam" id="2.20.25.80:FF:000006">
    <property type="entry name" value="WRKY transcription factor"/>
    <property type="match status" value="1"/>
</dbReference>
<feature type="region of interest" description="Disordered" evidence="10">
    <location>
        <begin position="84"/>
        <end position="103"/>
    </location>
</feature>
<evidence type="ECO:0000256" key="2">
    <source>
        <dbReference type="ARBA" id="ARBA00022723"/>
    </source>
</evidence>
<keyword evidence="3" id="KW-0677">Repeat</keyword>
<feature type="region of interest" description="Disordered" evidence="10">
    <location>
        <begin position="205"/>
        <end position="231"/>
    </location>
</feature>
<dbReference type="GO" id="GO:0046872">
    <property type="term" value="F:metal ion binding"/>
    <property type="evidence" value="ECO:0007669"/>
    <property type="project" value="UniProtKB-KW"/>
</dbReference>
<feature type="compositionally biased region" description="Polar residues" evidence="10">
    <location>
        <begin position="345"/>
        <end position="356"/>
    </location>
</feature>
<evidence type="ECO:0000259" key="11">
    <source>
        <dbReference type="PROSITE" id="PS50811"/>
    </source>
</evidence>
<evidence type="ECO:0000256" key="3">
    <source>
        <dbReference type="ARBA" id="ARBA00022737"/>
    </source>
</evidence>
<dbReference type="Pfam" id="PF03106">
    <property type="entry name" value="WRKY"/>
    <property type="match status" value="2"/>
</dbReference>
<dbReference type="PANTHER" id="PTHR31221">
    <property type="entry name" value="WRKY TRANSCRIPTION FACTOR PROTEIN 1-RELATED"/>
    <property type="match status" value="1"/>
</dbReference>
<evidence type="ECO:0000256" key="1">
    <source>
        <dbReference type="ARBA" id="ARBA00004123"/>
    </source>
</evidence>
<dbReference type="InterPro" id="IPR003657">
    <property type="entry name" value="WRKY_dom"/>
</dbReference>
<dbReference type="EMBL" id="CM018043">
    <property type="protein sequence ID" value="KAA8530401.1"/>
    <property type="molecule type" value="Genomic_DNA"/>
</dbReference>
<accession>A0A5J5AMU5</accession>
<feature type="region of interest" description="Disordered" evidence="10">
    <location>
        <begin position="334"/>
        <end position="392"/>
    </location>
</feature>
<dbReference type="SUPFAM" id="SSF118290">
    <property type="entry name" value="WRKY DNA-binding domain"/>
    <property type="match status" value="2"/>
</dbReference>
<dbReference type="PANTHER" id="PTHR31221:SF193">
    <property type="entry name" value="WRKY TRANSCRIPTION FACTOR PROTEIN 1-RELATED"/>
    <property type="match status" value="1"/>
</dbReference>
<evidence type="ECO:0000256" key="4">
    <source>
        <dbReference type="ARBA" id="ARBA00022833"/>
    </source>
</evidence>
<dbReference type="SMART" id="SM00774">
    <property type="entry name" value="WRKY"/>
    <property type="match status" value="2"/>
</dbReference>
<dbReference type="FunFam" id="2.20.25.80:FF:000003">
    <property type="entry name" value="WRKY transcription factor 57"/>
    <property type="match status" value="1"/>
</dbReference>
<evidence type="ECO:0000313" key="12">
    <source>
        <dbReference type="EMBL" id="KAA8530401.1"/>
    </source>
</evidence>
<gene>
    <name evidence="12" type="ORF">F0562_005110</name>
</gene>
<keyword evidence="13" id="KW-1185">Reference proteome</keyword>
<comment type="subcellular location">
    <subcellularLocation>
        <location evidence="1">Nucleus</location>
    </subcellularLocation>
</comment>
<dbReference type="GO" id="GO:0005634">
    <property type="term" value="C:nucleus"/>
    <property type="evidence" value="ECO:0007669"/>
    <property type="project" value="UniProtKB-SubCell"/>
</dbReference>
<organism evidence="12 13">
    <name type="scientific">Nyssa sinensis</name>
    <dbReference type="NCBI Taxonomy" id="561372"/>
    <lineage>
        <taxon>Eukaryota</taxon>
        <taxon>Viridiplantae</taxon>
        <taxon>Streptophyta</taxon>
        <taxon>Embryophyta</taxon>
        <taxon>Tracheophyta</taxon>
        <taxon>Spermatophyta</taxon>
        <taxon>Magnoliopsida</taxon>
        <taxon>eudicotyledons</taxon>
        <taxon>Gunneridae</taxon>
        <taxon>Pentapetalae</taxon>
        <taxon>asterids</taxon>
        <taxon>Cornales</taxon>
        <taxon>Nyssaceae</taxon>
        <taxon>Nyssa</taxon>
    </lineage>
</organism>
<keyword evidence="7" id="KW-0804">Transcription</keyword>
<name>A0A5J5AMU5_9ASTE</name>
<dbReference type="PROSITE" id="PS50811">
    <property type="entry name" value="WRKY"/>
    <property type="match status" value="2"/>
</dbReference>
<evidence type="ECO:0000256" key="6">
    <source>
        <dbReference type="ARBA" id="ARBA00023125"/>
    </source>
</evidence>
<protein>
    <recommendedName>
        <fullName evidence="11">WRKY domain-containing protein</fullName>
    </recommendedName>
</protein>
<evidence type="ECO:0000256" key="7">
    <source>
        <dbReference type="ARBA" id="ARBA00023163"/>
    </source>
</evidence>
<keyword evidence="5" id="KW-0805">Transcription regulation</keyword>
<proteinExistence type="inferred from homology"/>
<dbReference type="InterPro" id="IPR036576">
    <property type="entry name" value="WRKY_dom_sf"/>
</dbReference>
<dbReference type="Proteomes" id="UP000325577">
    <property type="component" value="Linkage Group LG2"/>
</dbReference>
<evidence type="ECO:0000256" key="9">
    <source>
        <dbReference type="ARBA" id="ARBA00061157"/>
    </source>
</evidence>
<dbReference type="Gene3D" id="2.20.25.80">
    <property type="entry name" value="WRKY domain"/>
    <property type="match status" value="2"/>
</dbReference>
<keyword evidence="8" id="KW-0539">Nucleus</keyword>
<dbReference type="AlphaFoldDB" id="A0A5J5AMU5"/>
<feature type="region of interest" description="Disordered" evidence="10">
    <location>
        <begin position="286"/>
        <end position="317"/>
    </location>
</feature>
<evidence type="ECO:0000313" key="13">
    <source>
        <dbReference type="Proteomes" id="UP000325577"/>
    </source>
</evidence>
<reference evidence="12 13" key="1">
    <citation type="submission" date="2019-09" db="EMBL/GenBank/DDBJ databases">
        <title>A chromosome-level genome assembly of the Chinese tupelo Nyssa sinensis.</title>
        <authorList>
            <person name="Yang X."/>
            <person name="Kang M."/>
            <person name="Yang Y."/>
            <person name="Xiong H."/>
            <person name="Wang M."/>
            <person name="Zhang Z."/>
            <person name="Wang Z."/>
            <person name="Wu H."/>
            <person name="Ma T."/>
            <person name="Liu J."/>
            <person name="Xi Z."/>
        </authorList>
    </citation>
    <scope>NUCLEOTIDE SEQUENCE [LARGE SCALE GENOMIC DNA]</scope>
    <source>
        <strain evidence="12">J267</strain>
        <tissue evidence="12">Leaf</tissue>
    </source>
</reference>
<sequence length="527" mass="57852">MAEKEEHAKVSAPPRPTIIVPVRSNVETFFTGGSLFSPGPMTLLSNFFSDDYPDSDCHSFSQLLAGAMASPVAAIVGAKPSFLTSNSSNETNSGDGSEKNLGFKQNRPMNLVVAHSPMFMIPPGLSPSGLLNSPSFFSPVQSPFGMSHQQALAQVTAQAALSQSYMQMQAEYPPSSLIASTESLTHHPSIASNATVQEQIHTVVSEPESSTMESLEVSHSDRKSVAPPLADKPAFDGYNWRKYGQKQVKASEYPRSYYKCTYHNCPVKKKVERNLDGQITEIIYKGQHNHELPQPSRRAKEGSDLNGSMNSQVGSGVGLQGQTEINKLNETVPFHSVPGRDLVDTQPTPLQVPGSSDSEEMNDAETRPDEGDDDEPNSKRRNTEGGASEVSLLQKTVTEARIIVQTRSEVDILDDGYKWRKYGQKVVKGNLHPRSYYKCTNVGCNVRKHVERSSTDHKAVITTYEGKHNHDIPAAKSSNYNAANSNALQVKQHKVVAVKPARRKEMDFGSNDQRPVLLQLKEERITA</sequence>
<feature type="domain" description="WRKY" evidence="11">
    <location>
        <begin position="408"/>
        <end position="473"/>
    </location>
</feature>
<evidence type="ECO:0000256" key="5">
    <source>
        <dbReference type="ARBA" id="ARBA00023015"/>
    </source>
</evidence>
<evidence type="ECO:0000256" key="8">
    <source>
        <dbReference type="ARBA" id="ARBA00023242"/>
    </source>
</evidence>